<dbReference type="PROSITE" id="PS50076">
    <property type="entry name" value="DNAJ_2"/>
    <property type="match status" value="1"/>
</dbReference>
<dbReference type="HOGENOM" id="CLU_017633_0_3_1"/>
<dbReference type="SUPFAM" id="SSF57938">
    <property type="entry name" value="DnaJ/Hsp40 cysteine-rich domain"/>
    <property type="match status" value="1"/>
</dbReference>
<organism evidence="11 12">
    <name type="scientific">Phanerochaete carnosa (strain HHB-10118-sp)</name>
    <name type="common">White-rot fungus</name>
    <name type="synonym">Peniophora carnosa</name>
    <dbReference type="NCBI Taxonomy" id="650164"/>
    <lineage>
        <taxon>Eukaryota</taxon>
        <taxon>Fungi</taxon>
        <taxon>Dikarya</taxon>
        <taxon>Basidiomycota</taxon>
        <taxon>Agaricomycotina</taxon>
        <taxon>Agaricomycetes</taxon>
        <taxon>Polyporales</taxon>
        <taxon>Phanerochaetaceae</taxon>
        <taxon>Phanerochaete</taxon>
    </lineage>
</organism>
<dbReference type="GO" id="GO:0051082">
    <property type="term" value="F:unfolded protein binding"/>
    <property type="evidence" value="ECO:0007669"/>
    <property type="project" value="InterPro"/>
</dbReference>
<dbReference type="SUPFAM" id="SSF49493">
    <property type="entry name" value="HSP40/DnaJ peptide-binding domain"/>
    <property type="match status" value="2"/>
</dbReference>
<dbReference type="GO" id="GO:0042026">
    <property type="term" value="P:protein refolding"/>
    <property type="evidence" value="ECO:0007669"/>
    <property type="project" value="TreeGrafter"/>
</dbReference>
<accession>K5WN39</accession>
<evidence type="ECO:0000256" key="1">
    <source>
        <dbReference type="ARBA" id="ARBA00022723"/>
    </source>
</evidence>
<evidence type="ECO:0000256" key="3">
    <source>
        <dbReference type="ARBA" id="ARBA00022771"/>
    </source>
</evidence>
<dbReference type="GO" id="GO:0005737">
    <property type="term" value="C:cytoplasm"/>
    <property type="evidence" value="ECO:0007669"/>
    <property type="project" value="TreeGrafter"/>
</dbReference>
<feature type="domain" description="J" evidence="9">
    <location>
        <begin position="61"/>
        <end position="125"/>
    </location>
</feature>
<dbReference type="Pfam" id="PF00684">
    <property type="entry name" value="DnaJ_CXXCXGXG"/>
    <property type="match status" value="1"/>
</dbReference>
<reference evidence="11 12" key="1">
    <citation type="journal article" date="2012" name="BMC Genomics">
        <title>Comparative genomics of the white-rot fungi, Phanerochaete carnosa and P. chrysosporium, to elucidate the genetic basis of the distinct wood types they colonize.</title>
        <authorList>
            <person name="Suzuki H."/>
            <person name="MacDonald J."/>
            <person name="Syed K."/>
            <person name="Salamov A."/>
            <person name="Hori C."/>
            <person name="Aerts A."/>
            <person name="Henrissat B."/>
            <person name="Wiebenga A."/>
            <person name="vanKuyk P.A."/>
            <person name="Barry K."/>
            <person name="Lindquist E."/>
            <person name="LaButti K."/>
            <person name="Lapidus A."/>
            <person name="Lucas S."/>
            <person name="Coutinho P."/>
            <person name="Gong Y."/>
            <person name="Samejima M."/>
            <person name="Mahadevan R."/>
            <person name="Abou-Zaid M."/>
            <person name="de Vries R.P."/>
            <person name="Igarashi K."/>
            <person name="Yadav J.S."/>
            <person name="Grigoriev I.V."/>
            <person name="Master E.R."/>
        </authorList>
    </citation>
    <scope>NUCLEOTIDE SEQUENCE [LARGE SCALE GENOMIC DNA]</scope>
    <source>
        <strain evidence="11 12">HHB-10118-sp</strain>
    </source>
</reference>
<evidence type="ECO:0000256" key="4">
    <source>
        <dbReference type="ARBA" id="ARBA00022833"/>
    </source>
</evidence>
<evidence type="ECO:0000313" key="11">
    <source>
        <dbReference type="EMBL" id="EKM60835.1"/>
    </source>
</evidence>
<keyword evidence="5" id="KW-0143">Chaperone</keyword>
<dbReference type="FunCoup" id="K5WN39">
    <property type="interactions" value="410"/>
</dbReference>
<evidence type="ECO:0000256" key="7">
    <source>
        <dbReference type="PROSITE-ProRule" id="PRU00546"/>
    </source>
</evidence>
<dbReference type="PROSITE" id="PS00636">
    <property type="entry name" value="DNAJ_1"/>
    <property type="match status" value="1"/>
</dbReference>
<evidence type="ECO:0000256" key="6">
    <source>
        <dbReference type="ARBA" id="ARBA00072890"/>
    </source>
</evidence>
<dbReference type="Gene3D" id="2.10.230.10">
    <property type="entry name" value="Heat shock protein DnaJ, cysteine-rich domain"/>
    <property type="match status" value="1"/>
</dbReference>
<evidence type="ECO:0000256" key="8">
    <source>
        <dbReference type="SAM" id="MobiDB-lite"/>
    </source>
</evidence>
<dbReference type="Pfam" id="PF01556">
    <property type="entry name" value="DnaJ_C"/>
    <property type="match status" value="1"/>
</dbReference>
<sequence>MQSRLSAQRIRSFISFYSCSQTRSGSSRGIATCLRASKQLRSKATSRRAFHATASRAAPKNPYQVLGVSKDASQADIKKSYFALARKHHPDTNPDKDAKEKFVEIQEAYDLLKDEKKRAAYDQYGSAAQQPGFDPNAFAGGFGGAAGGFHFQDLSSLFGGGRAGARGSQADLFETLFGSFGGAGPSARQNMRGGDIEASIGVSFMEACKGTSRTITIHPIVNCPTCSGTGLKAGAKRSTCTSCGGSGTRTFVLDSGFQMASTCPSCQGTGSTIPRGSQCGDCGGVSQVRTKKTVKVEIPAGVEDGMTIRIPNTGDAPLSGKGQPGDLLVRVGVASSKMFRRQGTNLYHEVRVPFHTAILGGRVRVPTLDGEVDVRVPGGTQPGEEMVLKGRGIQSVYSGNKGDLFVMFSVQIPRCALFTQSLRPADHRSRTLNKRQREILQMYADDVEGRAPAKSSDDKSRASSSSPSQEAANADNTDANGTASFSSFTYPTTHKSGWVSRTWHRLKELIGL</sequence>
<dbReference type="EMBL" id="JH930468">
    <property type="protein sequence ID" value="EKM60835.1"/>
    <property type="molecule type" value="Genomic_DNA"/>
</dbReference>
<dbReference type="Gene3D" id="2.60.260.20">
    <property type="entry name" value="Urease metallochaperone UreE, N-terminal domain"/>
    <property type="match status" value="2"/>
</dbReference>
<dbReference type="PRINTS" id="PR00625">
    <property type="entry name" value="JDOMAIN"/>
</dbReference>
<dbReference type="OrthoDB" id="10256793at2759"/>
<dbReference type="PROSITE" id="PS51188">
    <property type="entry name" value="ZF_CR"/>
    <property type="match status" value="1"/>
</dbReference>
<gene>
    <name evidence="11" type="ORF">PHACADRAFT_24074</name>
</gene>
<protein>
    <recommendedName>
        <fullName evidence="6">DnaJ homolog 1, mitochondrial</fullName>
    </recommendedName>
</protein>
<feature type="compositionally biased region" description="Basic and acidic residues" evidence="8">
    <location>
        <begin position="447"/>
        <end position="461"/>
    </location>
</feature>
<dbReference type="FunFam" id="2.60.260.20:FF:000005">
    <property type="entry name" value="Chaperone protein dnaJ 1, mitochondrial"/>
    <property type="match status" value="1"/>
</dbReference>
<keyword evidence="12" id="KW-1185">Reference proteome</keyword>
<evidence type="ECO:0000313" key="12">
    <source>
        <dbReference type="Proteomes" id="UP000008370"/>
    </source>
</evidence>
<dbReference type="CDD" id="cd10747">
    <property type="entry name" value="DnaJ_C"/>
    <property type="match status" value="1"/>
</dbReference>
<keyword evidence="1 7" id="KW-0479">Metal-binding</keyword>
<dbReference type="SUPFAM" id="SSF46565">
    <property type="entry name" value="Chaperone J-domain"/>
    <property type="match status" value="1"/>
</dbReference>
<keyword evidence="4 7" id="KW-0862">Zinc</keyword>
<dbReference type="KEGG" id="pco:PHACADRAFT_24074"/>
<dbReference type="InterPro" id="IPR001623">
    <property type="entry name" value="DnaJ_domain"/>
</dbReference>
<dbReference type="Pfam" id="PF00226">
    <property type="entry name" value="DnaJ"/>
    <property type="match status" value="1"/>
</dbReference>
<proteinExistence type="inferred from homology"/>
<dbReference type="InterPro" id="IPR012724">
    <property type="entry name" value="DnaJ"/>
</dbReference>
<dbReference type="Proteomes" id="UP000008370">
    <property type="component" value="Unassembled WGS sequence"/>
</dbReference>
<feature type="region of interest" description="Disordered" evidence="8">
    <location>
        <begin position="443"/>
        <end position="485"/>
    </location>
</feature>
<keyword evidence="2" id="KW-0677">Repeat</keyword>
<feature type="compositionally biased region" description="Low complexity" evidence="8">
    <location>
        <begin position="462"/>
        <end position="483"/>
    </location>
</feature>
<dbReference type="HAMAP" id="MF_01152">
    <property type="entry name" value="DnaJ"/>
    <property type="match status" value="1"/>
</dbReference>
<dbReference type="FunFam" id="2.10.230.10:FF:000001">
    <property type="entry name" value="DnaJ subfamily A member 2"/>
    <property type="match status" value="1"/>
</dbReference>
<evidence type="ECO:0000259" key="9">
    <source>
        <dbReference type="PROSITE" id="PS50076"/>
    </source>
</evidence>
<feature type="domain" description="CR-type" evidence="10">
    <location>
        <begin position="210"/>
        <end position="291"/>
    </location>
</feature>
<evidence type="ECO:0000256" key="5">
    <source>
        <dbReference type="ARBA" id="ARBA00023186"/>
    </source>
</evidence>
<dbReference type="GO" id="GO:0031072">
    <property type="term" value="F:heat shock protein binding"/>
    <property type="evidence" value="ECO:0007669"/>
    <property type="project" value="InterPro"/>
</dbReference>
<dbReference type="GO" id="GO:0009408">
    <property type="term" value="P:response to heat"/>
    <property type="evidence" value="ECO:0007669"/>
    <property type="project" value="InterPro"/>
</dbReference>
<dbReference type="AlphaFoldDB" id="K5WN39"/>
<evidence type="ECO:0000256" key="2">
    <source>
        <dbReference type="ARBA" id="ARBA00022737"/>
    </source>
</evidence>
<dbReference type="RefSeq" id="XP_007389576.1">
    <property type="nucleotide sequence ID" value="XM_007389514.1"/>
</dbReference>
<dbReference type="PANTHER" id="PTHR43096">
    <property type="entry name" value="DNAJ HOMOLOG 1, MITOCHONDRIAL-RELATED"/>
    <property type="match status" value="1"/>
</dbReference>
<name>K5WN39_PHACS</name>
<dbReference type="InterPro" id="IPR001305">
    <property type="entry name" value="HSP_DnaJ_Cys-rich_dom"/>
</dbReference>
<dbReference type="InterPro" id="IPR036410">
    <property type="entry name" value="HSP_DnaJ_Cys-rich_dom_sf"/>
</dbReference>
<dbReference type="InterPro" id="IPR008971">
    <property type="entry name" value="HSP40/DnaJ_pept-bd"/>
</dbReference>
<dbReference type="GO" id="GO:0005524">
    <property type="term" value="F:ATP binding"/>
    <property type="evidence" value="ECO:0007669"/>
    <property type="project" value="InterPro"/>
</dbReference>
<dbReference type="CDD" id="cd06257">
    <property type="entry name" value="DnaJ"/>
    <property type="match status" value="1"/>
</dbReference>
<dbReference type="SMART" id="SM00271">
    <property type="entry name" value="DnaJ"/>
    <property type="match status" value="1"/>
</dbReference>
<dbReference type="STRING" id="650164.K5WN39"/>
<dbReference type="Gene3D" id="1.10.287.110">
    <property type="entry name" value="DnaJ domain"/>
    <property type="match status" value="1"/>
</dbReference>
<dbReference type="GO" id="GO:0008270">
    <property type="term" value="F:zinc ion binding"/>
    <property type="evidence" value="ECO:0007669"/>
    <property type="project" value="UniProtKB-KW"/>
</dbReference>
<dbReference type="InterPro" id="IPR018253">
    <property type="entry name" value="DnaJ_domain_CS"/>
</dbReference>
<dbReference type="GeneID" id="18913674"/>
<dbReference type="InParanoid" id="K5WN39"/>
<dbReference type="InterPro" id="IPR036869">
    <property type="entry name" value="J_dom_sf"/>
</dbReference>
<feature type="zinc finger region" description="CR-type" evidence="7">
    <location>
        <begin position="210"/>
        <end position="291"/>
    </location>
</feature>
<keyword evidence="3 7" id="KW-0863">Zinc-finger</keyword>
<dbReference type="CDD" id="cd10719">
    <property type="entry name" value="DnaJ_zf"/>
    <property type="match status" value="1"/>
</dbReference>
<dbReference type="InterPro" id="IPR002939">
    <property type="entry name" value="DnaJ_C"/>
</dbReference>
<dbReference type="PANTHER" id="PTHR43096:SF52">
    <property type="entry name" value="DNAJ HOMOLOG 1, MITOCHONDRIAL-RELATED"/>
    <property type="match status" value="1"/>
</dbReference>
<evidence type="ECO:0000259" key="10">
    <source>
        <dbReference type="PROSITE" id="PS51188"/>
    </source>
</evidence>